<feature type="compositionally biased region" description="Basic and acidic residues" evidence="2">
    <location>
        <begin position="1000"/>
        <end position="1026"/>
    </location>
</feature>
<feature type="compositionally biased region" description="Gly residues" evidence="2">
    <location>
        <begin position="1"/>
        <end position="13"/>
    </location>
</feature>
<evidence type="ECO:0000313" key="3">
    <source>
        <dbReference type="EMBL" id="KAK7108595.1"/>
    </source>
</evidence>
<dbReference type="SMART" id="SM00248">
    <property type="entry name" value="ANK"/>
    <property type="match status" value="6"/>
</dbReference>
<feature type="repeat" description="ANK" evidence="1">
    <location>
        <begin position="155"/>
        <end position="187"/>
    </location>
</feature>
<feature type="compositionally biased region" description="Polar residues" evidence="2">
    <location>
        <begin position="1478"/>
        <end position="1490"/>
    </location>
</feature>
<feature type="compositionally biased region" description="Polar residues" evidence="2">
    <location>
        <begin position="1066"/>
        <end position="1091"/>
    </location>
</feature>
<dbReference type="InterPro" id="IPR036770">
    <property type="entry name" value="Ankyrin_rpt-contain_sf"/>
</dbReference>
<feature type="compositionally biased region" description="Basic and acidic residues" evidence="2">
    <location>
        <begin position="1192"/>
        <end position="1219"/>
    </location>
</feature>
<keyword evidence="1" id="KW-0040">ANK repeat</keyword>
<feature type="compositionally biased region" description="Polar residues" evidence="2">
    <location>
        <begin position="1298"/>
        <end position="1319"/>
    </location>
</feature>
<evidence type="ECO:0000256" key="1">
    <source>
        <dbReference type="PROSITE-ProRule" id="PRU00023"/>
    </source>
</evidence>
<evidence type="ECO:0000256" key="2">
    <source>
        <dbReference type="SAM" id="MobiDB-lite"/>
    </source>
</evidence>
<feature type="compositionally biased region" description="Polar residues" evidence="2">
    <location>
        <begin position="754"/>
        <end position="793"/>
    </location>
</feature>
<feature type="compositionally biased region" description="Polar residues" evidence="2">
    <location>
        <begin position="1118"/>
        <end position="1137"/>
    </location>
</feature>
<comment type="caution">
    <text evidence="3">The sequence shown here is derived from an EMBL/GenBank/DDBJ whole genome shotgun (WGS) entry which is preliminary data.</text>
</comment>
<feature type="repeat" description="ANK" evidence="1">
    <location>
        <begin position="122"/>
        <end position="154"/>
    </location>
</feature>
<feature type="repeat" description="ANK" evidence="1">
    <location>
        <begin position="287"/>
        <end position="319"/>
    </location>
</feature>
<evidence type="ECO:0008006" key="5">
    <source>
        <dbReference type="Google" id="ProtNLM"/>
    </source>
</evidence>
<feature type="compositionally biased region" description="Polar residues" evidence="2">
    <location>
        <begin position="863"/>
        <end position="880"/>
    </location>
</feature>
<feature type="repeat" description="ANK" evidence="1">
    <location>
        <begin position="188"/>
        <end position="220"/>
    </location>
</feature>
<feature type="compositionally biased region" description="Polar residues" evidence="2">
    <location>
        <begin position="973"/>
        <end position="999"/>
    </location>
</feature>
<feature type="region of interest" description="Disordered" evidence="2">
    <location>
        <begin position="1298"/>
        <end position="1496"/>
    </location>
</feature>
<reference evidence="3 4" key="1">
    <citation type="submission" date="2024-02" db="EMBL/GenBank/DDBJ databases">
        <title>Chromosome-scale genome assembly of the rough periwinkle Littorina saxatilis.</title>
        <authorList>
            <person name="De Jode A."/>
            <person name="Faria R."/>
            <person name="Formenti G."/>
            <person name="Sims Y."/>
            <person name="Smith T.P."/>
            <person name="Tracey A."/>
            <person name="Wood J.M.D."/>
            <person name="Zagrodzka Z.B."/>
            <person name="Johannesson K."/>
            <person name="Butlin R.K."/>
            <person name="Leder E.H."/>
        </authorList>
    </citation>
    <scope>NUCLEOTIDE SEQUENCE [LARGE SCALE GENOMIC DNA]</scope>
    <source>
        <strain evidence="3">Snail1</strain>
        <tissue evidence="3">Muscle</tissue>
    </source>
</reference>
<sequence length="1548" mass="168111">MNTGGGGGGGRGQGMLPPTATPSPHPHAYHHYHHPDMNTNNPAGRGREMISPSTSHPSPYNYSQDPGGSGPGGGGGGGRGFVPSPISLGSLADKLRVAASKGQVDKVQDLLQAGAGFEPDRDGRTALHYAAQNGYVDTCKLLIEKGCELDVQDAMGYTALLRACSQGLVDVVHVCLEAGCNVDFADEHGNTALHEAAWHGFSKTVELLIKYNANVFRTNQSGFTALHLGAQNGHNESSRVLLYGGVNSDLQNNYGDTALHTAARYGHAGVTRILISAKCKLNVQNKNGDTALHIAAALKRRKIAKILVESHVDLHVKNKQNETAVDVARRKEHPEIILIINSLSRPHSTGPKPREVPGVTFKDDIDIEDGPVVCPDDDMPMKPERQEKERGLFSFFKKKKKDKEKEKASQSSATQAKRPVPPGKVQPTPIRPVAGFFSQYVPRQGTQYYRDLAGNVKQGPVGYTPVCQCGPALHQLEKTMHHTKEELYEHIDASHQVLQDRIQQLDIRTSQQAHSLDHLTRERLEAERRACKAALEERLQRERHHTNYVVETYNEGVQTQVQGWLEDRLASYGHCLDHHHDDSALPPRHIFSDIHLGPDGGRLFRSRSDETLSVSDYSGKGRKRQFYESRKAAMEQIRGWKVPTGNKDSTRRRDRGDRGRSADNLLNRDVVQSRERNNNTPSHNNRNQGMAASTGNVVTMAEVHSKPHDRVADGASPKYQGEGLLGRQADNSGYGPGGRQTPSYGAVPKRSLHFSPQPQTSTHPHSSLQAHSHGNLTSRSPNTSSGASPNQPSQYPPTAQPRRGILRSRTDEGGLNERARSSTRQQPNLDERGPLGENIHGLNPAGREGPLVNNPAAAWRGASTGNGNGNQQHNPLYGNAQSVQDTDRSVAAYGNMDVGDSQRYRSRTRSTDAVLDGVDGNYSSVRVRSRSEERVLDCPEGAHYQSQSTAPAGDYSGYVTDSGMRRSYHDHSNQQYNPYRPVSQQGGNPAQWSGANVRSVSDERNGGRFVSGDRSDVSRPGSKDRTPNTAAVQGYGNVHRPLSAERTSGYFTDSDVKRSAQGGSFHPSSNSPYATPQYRPSDQPLVNQSGSRYRVLPPLPPPKPVGNKPHPPVPPKPTVNQSTVGSQSVYDRSQSIPPTAKENLPNSSMLGGRSATGGSFGVQGPTTENPARRPSETATPMSFQGYSYSANFRDKSPTRRTESPRELWESSRQLVKDKSANSGSVGMLHNPAQVTGIDARTPSPYQSQISGNRNSVSKSETNLTKVSDGSSPREPVSSGHYSVSNGCLRHESYSYSPVYNNGGSKEDSTCSSNQDSGYSSRMVDGQQVRTVGGGRGRGAESTTPSSSFSTDRSLSLGPPSNTSSPYMHMGGGNSHSDYVPMGRNSADLPSPRGINPYRNYPQGSSTPTPTASNPQQQDCQKMALRNPSSDYQPVRNATPDYQPVNSGLKSNRDSQLVNSGLPNGGPNPQPFSNPSQQLRSGTTPSSQPSSVAAGANVQKQVQGWYQRKLLEAAERLRNSDQYNPVSDNSFGSYTTVHIRYDPVHGSDV</sequence>
<dbReference type="EMBL" id="JBAMIC010000004">
    <property type="protein sequence ID" value="KAK7108595.1"/>
    <property type="molecule type" value="Genomic_DNA"/>
</dbReference>
<feature type="compositionally biased region" description="Polar residues" evidence="2">
    <location>
        <begin position="1443"/>
        <end position="1461"/>
    </location>
</feature>
<organism evidence="3 4">
    <name type="scientific">Littorina saxatilis</name>
    <dbReference type="NCBI Taxonomy" id="31220"/>
    <lineage>
        <taxon>Eukaryota</taxon>
        <taxon>Metazoa</taxon>
        <taxon>Spiralia</taxon>
        <taxon>Lophotrochozoa</taxon>
        <taxon>Mollusca</taxon>
        <taxon>Gastropoda</taxon>
        <taxon>Caenogastropoda</taxon>
        <taxon>Littorinimorpha</taxon>
        <taxon>Littorinoidea</taxon>
        <taxon>Littorinidae</taxon>
        <taxon>Littorina</taxon>
    </lineage>
</organism>
<feature type="compositionally biased region" description="Polar residues" evidence="2">
    <location>
        <begin position="51"/>
        <end position="66"/>
    </location>
</feature>
<feature type="compositionally biased region" description="Pro residues" evidence="2">
    <location>
        <begin position="1097"/>
        <end position="1117"/>
    </location>
</feature>
<dbReference type="Proteomes" id="UP001374579">
    <property type="component" value="Unassembled WGS sequence"/>
</dbReference>
<feature type="compositionally biased region" description="Basic and acidic residues" evidence="2">
    <location>
        <begin position="963"/>
        <end position="972"/>
    </location>
</feature>
<feature type="compositionally biased region" description="Low complexity" evidence="2">
    <location>
        <begin position="678"/>
        <end position="687"/>
    </location>
</feature>
<feature type="compositionally biased region" description="Gly residues" evidence="2">
    <location>
        <begin position="67"/>
        <end position="80"/>
    </location>
</feature>
<feature type="region of interest" description="Disordered" evidence="2">
    <location>
        <begin position="372"/>
        <end position="431"/>
    </location>
</feature>
<proteinExistence type="predicted"/>
<evidence type="ECO:0000313" key="4">
    <source>
        <dbReference type="Proteomes" id="UP001374579"/>
    </source>
</evidence>
<keyword evidence="4" id="KW-1185">Reference proteome</keyword>
<accession>A0AAN9BRZ7</accession>
<gene>
    <name evidence="3" type="ORF">V1264_016304</name>
</gene>
<dbReference type="PANTHER" id="PTHR24184:SF11">
    <property type="entry name" value="ANKYRIN REPEAT AND SOCS BOX CONTAINING 3"/>
    <property type="match status" value="1"/>
</dbReference>
<dbReference type="InterPro" id="IPR002110">
    <property type="entry name" value="Ankyrin_rpt"/>
</dbReference>
<dbReference type="PROSITE" id="PS50088">
    <property type="entry name" value="ANK_REPEAT"/>
    <property type="match status" value="6"/>
</dbReference>
<dbReference type="Pfam" id="PF00023">
    <property type="entry name" value="Ank"/>
    <property type="match status" value="1"/>
</dbReference>
<feature type="region of interest" description="Disordered" evidence="2">
    <location>
        <begin position="942"/>
        <end position="1283"/>
    </location>
</feature>
<feature type="compositionally biased region" description="Polar residues" evidence="2">
    <location>
        <begin position="1401"/>
        <end position="1419"/>
    </location>
</feature>
<feature type="repeat" description="ANK" evidence="1">
    <location>
        <begin position="221"/>
        <end position="253"/>
    </location>
</feature>
<protein>
    <recommendedName>
        <fullName evidence="5">Ankyrin repeat domain-containing protein 6</fullName>
    </recommendedName>
</protein>
<feature type="region of interest" description="Disordered" evidence="2">
    <location>
        <begin position="1"/>
        <end position="82"/>
    </location>
</feature>
<feature type="compositionally biased region" description="Basic and acidic residues" evidence="2">
    <location>
        <begin position="379"/>
        <end position="391"/>
    </location>
</feature>
<dbReference type="Pfam" id="PF12796">
    <property type="entry name" value="Ank_2"/>
    <property type="match status" value="2"/>
</dbReference>
<feature type="region of interest" description="Disordered" evidence="2">
    <location>
        <begin position="707"/>
        <end position="880"/>
    </location>
</feature>
<feature type="compositionally biased region" description="Basic and acidic residues" evidence="2">
    <location>
        <begin position="648"/>
        <end position="661"/>
    </location>
</feature>
<feature type="repeat" description="ANK" evidence="1">
    <location>
        <begin position="254"/>
        <end position="286"/>
    </location>
</feature>
<feature type="compositionally biased region" description="Polar residues" evidence="2">
    <location>
        <begin position="1176"/>
        <end position="1190"/>
    </location>
</feature>
<feature type="compositionally biased region" description="Low complexity" evidence="2">
    <location>
        <begin position="1341"/>
        <end position="1355"/>
    </location>
</feature>
<feature type="compositionally biased region" description="Polar residues" evidence="2">
    <location>
        <begin position="1243"/>
        <end position="1270"/>
    </location>
</feature>
<feature type="region of interest" description="Disordered" evidence="2">
    <location>
        <begin position="637"/>
        <end position="691"/>
    </location>
</feature>
<dbReference type="Gene3D" id="1.25.40.20">
    <property type="entry name" value="Ankyrin repeat-containing domain"/>
    <property type="match status" value="2"/>
</dbReference>
<feature type="compositionally biased region" description="Basic and acidic residues" evidence="2">
    <location>
        <begin position="808"/>
        <end position="820"/>
    </location>
</feature>
<name>A0AAN9BRZ7_9CAEN</name>
<dbReference type="PANTHER" id="PTHR24184">
    <property type="entry name" value="SI:CH211-189E2.2"/>
    <property type="match status" value="1"/>
</dbReference>
<dbReference type="PROSITE" id="PS50297">
    <property type="entry name" value="ANK_REP_REGION"/>
    <property type="match status" value="5"/>
</dbReference>
<dbReference type="SUPFAM" id="SSF48403">
    <property type="entry name" value="Ankyrin repeat"/>
    <property type="match status" value="1"/>
</dbReference>